<proteinExistence type="predicted"/>
<feature type="region of interest" description="Disordered" evidence="1">
    <location>
        <begin position="1"/>
        <end position="39"/>
    </location>
</feature>
<name>A0A9Q0NP47_SALVM</name>
<dbReference type="OrthoDB" id="9970435at2759"/>
<gene>
    <name evidence="2" type="ORF">OIU85_012355</name>
</gene>
<sequence length="140" mass="15538">METTTAKTTKVKVRIVERGGGSDGSSGSGGSSGDGSGGGGEERGMYVYSGWVYHLGTNSIGRQYCHLRFLFIKGKFVKMYKRDPQDHPGIKHIRKGVIGPTLMVEELGRRKVNNGDIYVLRFYNRLDETKKGEVSYSFHL</sequence>
<accession>A0A9Q0NP47</accession>
<evidence type="ECO:0000313" key="3">
    <source>
        <dbReference type="Proteomes" id="UP001151529"/>
    </source>
</evidence>
<feature type="compositionally biased region" description="Gly residues" evidence="1">
    <location>
        <begin position="18"/>
        <end position="39"/>
    </location>
</feature>
<organism evidence="2 3">
    <name type="scientific">Salix viminalis</name>
    <name type="common">Common osier</name>
    <name type="synonym">Basket willow</name>
    <dbReference type="NCBI Taxonomy" id="40686"/>
    <lineage>
        <taxon>Eukaryota</taxon>
        <taxon>Viridiplantae</taxon>
        <taxon>Streptophyta</taxon>
        <taxon>Embryophyta</taxon>
        <taxon>Tracheophyta</taxon>
        <taxon>Spermatophyta</taxon>
        <taxon>Magnoliopsida</taxon>
        <taxon>eudicotyledons</taxon>
        <taxon>Gunneridae</taxon>
        <taxon>Pentapetalae</taxon>
        <taxon>rosids</taxon>
        <taxon>fabids</taxon>
        <taxon>Malpighiales</taxon>
        <taxon>Salicaceae</taxon>
        <taxon>Saliceae</taxon>
        <taxon>Salix</taxon>
    </lineage>
</organism>
<dbReference type="EMBL" id="JAPFFL010000017">
    <property type="protein sequence ID" value="KAJ6673347.1"/>
    <property type="molecule type" value="Genomic_DNA"/>
</dbReference>
<comment type="caution">
    <text evidence="2">The sequence shown here is derived from an EMBL/GenBank/DDBJ whole genome shotgun (WGS) entry which is preliminary data.</text>
</comment>
<evidence type="ECO:0000256" key="1">
    <source>
        <dbReference type="SAM" id="MobiDB-lite"/>
    </source>
</evidence>
<protein>
    <submittedName>
        <fullName evidence="2">ENHANCED DISEASE RESISTANCE-RELATED</fullName>
    </submittedName>
</protein>
<evidence type="ECO:0000313" key="2">
    <source>
        <dbReference type="EMBL" id="KAJ6673347.1"/>
    </source>
</evidence>
<reference evidence="2 3" key="1">
    <citation type="journal article" date="2023" name="Int. J. Mol. Sci.">
        <title>De Novo Assembly and Annotation of 11 Diverse Shrub Willow (Salix) Genomes Reveals Novel Gene Organization in Sex-Linked Regions.</title>
        <authorList>
            <person name="Hyden B."/>
            <person name="Feng K."/>
            <person name="Yates T.B."/>
            <person name="Jawdy S."/>
            <person name="Cereghino C."/>
            <person name="Smart L.B."/>
            <person name="Muchero W."/>
        </authorList>
    </citation>
    <scope>NUCLEOTIDE SEQUENCE [LARGE SCALE GENOMIC DNA]</scope>
    <source>
        <tissue evidence="2">Shoot tip</tissue>
    </source>
</reference>
<dbReference type="Proteomes" id="UP001151529">
    <property type="component" value="Chromosome 18"/>
</dbReference>
<keyword evidence="3" id="KW-1185">Reference proteome</keyword>
<dbReference type="AlphaFoldDB" id="A0A9Q0NP47"/>